<dbReference type="InterPro" id="IPR040449">
    <property type="entry name" value="Peptidase_S66_N"/>
</dbReference>
<evidence type="ECO:0000256" key="2">
    <source>
        <dbReference type="ARBA" id="ARBA00022645"/>
    </source>
</evidence>
<organism evidence="9">
    <name type="scientific">metagenome</name>
    <dbReference type="NCBI Taxonomy" id="256318"/>
    <lineage>
        <taxon>unclassified sequences</taxon>
        <taxon>metagenomes</taxon>
    </lineage>
</organism>
<evidence type="ECO:0000259" key="7">
    <source>
        <dbReference type="Pfam" id="PF13223"/>
    </source>
</evidence>
<dbReference type="Pfam" id="PF02016">
    <property type="entry name" value="Peptidase_S66"/>
    <property type="match status" value="1"/>
</dbReference>
<keyword evidence="4" id="KW-0378">Hydrolase</keyword>
<dbReference type="Gene3D" id="3.40.50.10740">
    <property type="entry name" value="Class I glutamine amidotransferase-like"/>
    <property type="match status" value="1"/>
</dbReference>
<dbReference type="PANTHER" id="PTHR30237">
    <property type="entry name" value="MURAMOYLTETRAPEPTIDE CARBOXYPEPTIDASE"/>
    <property type="match status" value="1"/>
</dbReference>
<name>A0A2P2CC85_9ZZZZ</name>
<evidence type="ECO:0008006" key="10">
    <source>
        <dbReference type="Google" id="ProtNLM"/>
    </source>
</evidence>
<proteinExistence type="inferred from homology"/>
<reference evidence="9" key="1">
    <citation type="submission" date="2015-08" db="EMBL/GenBank/DDBJ databases">
        <authorList>
            <person name="Babu N.S."/>
            <person name="Beckwith C.J."/>
            <person name="Beseler K.G."/>
            <person name="Brison A."/>
            <person name="Carone J.V."/>
            <person name="Caskin T.P."/>
            <person name="Diamond M."/>
            <person name="Durham M.E."/>
            <person name="Foxe J.M."/>
            <person name="Go M."/>
            <person name="Henderson B.A."/>
            <person name="Jones I.B."/>
            <person name="McGettigan J.A."/>
            <person name="Micheletti S.J."/>
            <person name="Nasrallah M.E."/>
            <person name="Ortiz D."/>
            <person name="Piller C.R."/>
            <person name="Privatt S.R."/>
            <person name="Schneider S.L."/>
            <person name="Sharp S."/>
            <person name="Smith T.C."/>
            <person name="Stanton J.D."/>
            <person name="Ullery H.E."/>
            <person name="Wilson R.J."/>
            <person name="Serrano M.G."/>
            <person name="Buck G."/>
            <person name="Lee V."/>
            <person name="Wang Y."/>
            <person name="Carvalho R."/>
            <person name="Voegtly L."/>
            <person name="Shi R."/>
            <person name="Duckworth R."/>
            <person name="Johnson A."/>
            <person name="Loviza R."/>
            <person name="Walstead R."/>
            <person name="Shah Z."/>
            <person name="Kiflezghi M."/>
            <person name="Wade K."/>
            <person name="Ball S.L."/>
            <person name="Bradley K.W."/>
            <person name="Asai D.J."/>
            <person name="Bowman C.A."/>
            <person name="Russell D.A."/>
            <person name="Pope W.H."/>
            <person name="Jacobs-Sera D."/>
            <person name="Hendrix R.W."/>
            <person name="Hatfull G.F."/>
        </authorList>
    </citation>
    <scope>NUCLEOTIDE SEQUENCE</scope>
</reference>
<dbReference type="GO" id="GO:0008236">
    <property type="term" value="F:serine-type peptidase activity"/>
    <property type="evidence" value="ECO:0007669"/>
    <property type="project" value="UniProtKB-KW"/>
</dbReference>
<gene>
    <name evidence="9" type="ORF">NOCA2640008</name>
</gene>
<dbReference type="GO" id="GO:0006508">
    <property type="term" value="P:proteolysis"/>
    <property type="evidence" value="ECO:0007669"/>
    <property type="project" value="UniProtKB-KW"/>
</dbReference>
<dbReference type="CDD" id="cd07025">
    <property type="entry name" value="Peptidase_S66"/>
    <property type="match status" value="1"/>
</dbReference>
<protein>
    <recommendedName>
        <fullName evidence="10">Muramoyltetrapeptide carboxypeptidase</fullName>
    </recommendedName>
</protein>
<feature type="domain" description="LD-carboxypeptidase N-terminal" evidence="6">
    <location>
        <begin position="108"/>
        <end position="226"/>
    </location>
</feature>
<dbReference type="InterPro" id="IPR025109">
    <property type="entry name" value="DUF4031"/>
</dbReference>
<dbReference type="SUPFAM" id="SSF141986">
    <property type="entry name" value="LD-carboxypeptidase A C-terminal domain-like"/>
    <property type="match status" value="1"/>
</dbReference>
<evidence type="ECO:0000256" key="3">
    <source>
        <dbReference type="ARBA" id="ARBA00022670"/>
    </source>
</evidence>
<dbReference type="InterPro" id="IPR029062">
    <property type="entry name" value="Class_I_gatase-like"/>
</dbReference>
<dbReference type="Pfam" id="PF17676">
    <property type="entry name" value="Peptidase_S66C"/>
    <property type="match status" value="1"/>
</dbReference>
<keyword evidence="5" id="KW-0720">Serine protease</keyword>
<evidence type="ECO:0000256" key="4">
    <source>
        <dbReference type="ARBA" id="ARBA00022801"/>
    </source>
</evidence>
<dbReference type="PANTHER" id="PTHR30237:SF2">
    <property type="entry name" value="MUREIN TETRAPEPTIDE CARBOXYPEPTIDASE"/>
    <property type="match status" value="1"/>
</dbReference>
<evidence type="ECO:0000256" key="1">
    <source>
        <dbReference type="ARBA" id="ARBA00010233"/>
    </source>
</evidence>
<keyword evidence="2" id="KW-0121">Carboxypeptidase</keyword>
<dbReference type="InterPro" id="IPR040921">
    <property type="entry name" value="Peptidase_S66C"/>
</dbReference>
<comment type="similarity">
    <text evidence="1">Belongs to the peptidase S66 family.</text>
</comment>
<dbReference type="AlphaFoldDB" id="A0A2P2CC85"/>
<dbReference type="InterPro" id="IPR027461">
    <property type="entry name" value="Carboxypeptidase_A_C_sf"/>
</dbReference>
<sequence length="388" mass="41101">MILIDPPNAAGHGRLWSHLASDTSYDELHVFARVIGVPERGFDRDHYDVPAEWYDRVVAAGATPVTSRELIVRIRAAGLRRRKTESLRPRRPGRGLLRPPLLEPGHTVAVVAPAGPADAERVSDGVEVLRGWGLEVRTAPDPVGAAFSWLAAPDEERAAALQSAWLDPEVAAVWCTRGGFGSHRLLDMLDWRTMATGAPKLLVGFSDVTALHQAFAARLGVSTVHGPVLTSIEDRLPATREALRSLVFDGVTARITGVEQVPGTATGVLVGGNLTVLASSAGTPLTHPATDSIAVLEDVGESPYRLDRSLTQLLRSGWFDGVRGVVLGQFSRCGDPETVAALLTSRLAPLGVPVLADAPIGHGESNVAIPLGVRAHLGAGRLTVDAVD</sequence>
<dbReference type="GO" id="GO:0004180">
    <property type="term" value="F:carboxypeptidase activity"/>
    <property type="evidence" value="ECO:0007669"/>
    <property type="project" value="UniProtKB-KW"/>
</dbReference>
<dbReference type="EMBL" id="CZKA01000061">
    <property type="protein sequence ID" value="CUR59593.1"/>
    <property type="molecule type" value="Genomic_DNA"/>
</dbReference>
<keyword evidence="3" id="KW-0645">Protease</keyword>
<evidence type="ECO:0000259" key="8">
    <source>
        <dbReference type="Pfam" id="PF17676"/>
    </source>
</evidence>
<accession>A0A2P2CC85</accession>
<dbReference type="SUPFAM" id="SSF52317">
    <property type="entry name" value="Class I glutamine amidotransferase-like"/>
    <property type="match status" value="1"/>
</dbReference>
<feature type="domain" description="LD-carboxypeptidase C-terminal" evidence="8">
    <location>
        <begin position="266"/>
        <end position="377"/>
    </location>
</feature>
<dbReference type="InterPro" id="IPR003507">
    <property type="entry name" value="S66_fam"/>
</dbReference>
<evidence type="ECO:0000259" key="6">
    <source>
        <dbReference type="Pfam" id="PF02016"/>
    </source>
</evidence>
<evidence type="ECO:0000313" key="9">
    <source>
        <dbReference type="EMBL" id="CUR59593.1"/>
    </source>
</evidence>
<dbReference type="Pfam" id="PF13223">
    <property type="entry name" value="DUF4031"/>
    <property type="match status" value="1"/>
</dbReference>
<dbReference type="InterPro" id="IPR027478">
    <property type="entry name" value="LdcA_N"/>
</dbReference>
<dbReference type="Gene3D" id="3.50.30.60">
    <property type="entry name" value="LD-carboxypeptidase A C-terminal domain-like"/>
    <property type="match status" value="1"/>
</dbReference>
<evidence type="ECO:0000256" key="5">
    <source>
        <dbReference type="ARBA" id="ARBA00022825"/>
    </source>
</evidence>
<feature type="domain" description="DUF4031" evidence="7">
    <location>
        <begin position="2"/>
        <end position="76"/>
    </location>
</feature>